<accession>A0A3P8KN19</accession>
<dbReference type="EMBL" id="UZVY01000001">
    <property type="protein sequence ID" value="VDR42248.1"/>
    <property type="molecule type" value="Genomic_DNA"/>
</dbReference>
<keyword evidence="5" id="KW-1185">Reference proteome</keyword>
<proteinExistence type="predicted"/>
<dbReference type="Proteomes" id="UP000280036">
    <property type="component" value="Unassembled WGS sequence"/>
</dbReference>
<organism evidence="3 4">
    <name type="scientific">Mycoplasmopsis caviae</name>
    <dbReference type="NCBI Taxonomy" id="55603"/>
    <lineage>
        <taxon>Bacteria</taxon>
        <taxon>Bacillati</taxon>
        <taxon>Mycoplasmatota</taxon>
        <taxon>Mycoplasmoidales</taxon>
        <taxon>Metamycoplasmataceae</taxon>
        <taxon>Mycoplasmopsis</taxon>
    </lineage>
</organism>
<evidence type="ECO:0000313" key="3">
    <source>
        <dbReference type="EMBL" id="VDR42248.1"/>
    </source>
</evidence>
<evidence type="ECO:0000313" key="5">
    <source>
        <dbReference type="Proteomes" id="UP001058569"/>
    </source>
</evidence>
<evidence type="ECO:0000256" key="1">
    <source>
        <dbReference type="SAM" id="Phobius"/>
    </source>
</evidence>
<sequence length="128" mass="13841">MSKVKKLALSAILIEVIAAILVVVSIALLYPTFVASMTSPQIGSTGVLAASTGVLFAVVLAFFSMITVFILKILIMVKIVSKEQYKLPFILYIVGFFVAICDFVAHIIILMTKEEVATPTQATDTKVE</sequence>
<keyword evidence="1" id="KW-1133">Transmembrane helix</keyword>
<gene>
    <name evidence="3" type="ORF">NCTC10126_00755</name>
    <name evidence="2" type="ORF">NPA07_03880</name>
</gene>
<dbReference type="AlphaFoldDB" id="A0A3P8KN19"/>
<name>A0A3P8KN19_9BACT</name>
<feature type="transmembrane region" description="Helical" evidence="1">
    <location>
        <begin position="53"/>
        <end position="77"/>
    </location>
</feature>
<evidence type="ECO:0000313" key="4">
    <source>
        <dbReference type="Proteomes" id="UP000280036"/>
    </source>
</evidence>
<keyword evidence="1" id="KW-0472">Membrane</keyword>
<feature type="transmembrane region" description="Helical" evidence="1">
    <location>
        <begin position="7"/>
        <end position="33"/>
    </location>
</feature>
<feature type="transmembrane region" description="Helical" evidence="1">
    <location>
        <begin position="89"/>
        <end position="111"/>
    </location>
</feature>
<protein>
    <submittedName>
        <fullName evidence="3">Uncharacterized protein</fullName>
    </submittedName>
</protein>
<reference evidence="3 4" key="1">
    <citation type="submission" date="2018-12" db="EMBL/GenBank/DDBJ databases">
        <authorList>
            <consortium name="Pathogen Informatics"/>
        </authorList>
    </citation>
    <scope>NUCLEOTIDE SEQUENCE [LARGE SCALE GENOMIC DNA]</scope>
    <source>
        <strain evidence="3 4">NCTC10126</strain>
    </source>
</reference>
<reference evidence="2" key="2">
    <citation type="submission" date="2022-07" db="EMBL/GenBank/DDBJ databases">
        <title>Complete genome of Mycoplasma caviae type strain G122.</title>
        <authorList>
            <person name="Spergser J."/>
        </authorList>
    </citation>
    <scope>NUCLEOTIDE SEQUENCE</scope>
    <source>
        <strain evidence="2">G122</strain>
    </source>
</reference>
<keyword evidence="1" id="KW-0812">Transmembrane</keyword>
<evidence type="ECO:0000313" key="2">
    <source>
        <dbReference type="EMBL" id="UUD34924.1"/>
    </source>
</evidence>
<dbReference type="Proteomes" id="UP001058569">
    <property type="component" value="Chromosome"/>
</dbReference>
<dbReference type="EMBL" id="CP101806">
    <property type="protein sequence ID" value="UUD34924.1"/>
    <property type="molecule type" value="Genomic_DNA"/>
</dbReference>
<dbReference type="RefSeq" id="WP_126118453.1">
    <property type="nucleotide sequence ID" value="NZ_CP101806.1"/>
</dbReference>